<protein>
    <submittedName>
        <fullName evidence="1">Uncharacterized protein</fullName>
    </submittedName>
</protein>
<sequence>MNTIYSVQNLNDDIEILDFRSNLRTCNIKIKNYADYILWEKKIEYFSNCLTYEKFTFGNKSNQINILSKGKIQQAELIIGDKKIILKNKDYDDILYQLQQEQKISLENVVKINQYSVNYDQQNQIIRLSDGLNIINSIQLTKSKQNLIINGCDYGCVLQKSDGSIQYIANDLSIFCGIKQNEELELNNFQNFQVGTTQLCIEYQFD</sequence>
<evidence type="ECO:0000313" key="1">
    <source>
        <dbReference type="EMBL" id="CAD8097355.1"/>
    </source>
</evidence>
<proteinExistence type="predicted"/>
<dbReference type="EMBL" id="CAJJDN010000068">
    <property type="protein sequence ID" value="CAD8097355.1"/>
    <property type="molecule type" value="Genomic_DNA"/>
</dbReference>
<dbReference type="OrthoDB" id="308703at2759"/>
<reference evidence="1" key="1">
    <citation type="submission" date="2021-01" db="EMBL/GenBank/DDBJ databases">
        <authorList>
            <consortium name="Genoscope - CEA"/>
            <person name="William W."/>
        </authorList>
    </citation>
    <scope>NUCLEOTIDE SEQUENCE</scope>
</reference>
<gene>
    <name evidence="1" type="ORF">PSON_ATCC_30995.1.T0680105</name>
</gene>
<organism evidence="1 2">
    <name type="scientific">Paramecium sonneborni</name>
    <dbReference type="NCBI Taxonomy" id="65129"/>
    <lineage>
        <taxon>Eukaryota</taxon>
        <taxon>Sar</taxon>
        <taxon>Alveolata</taxon>
        <taxon>Ciliophora</taxon>
        <taxon>Intramacronucleata</taxon>
        <taxon>Oligohymenophorea</taxon>
        <taxon>Peniculida</taxon>
        <taxon>Parameciidae</taxon>
        <taxon>Paramecium</taxon>
    </lineage>
</organism>
<accession>A0A8S1P378</accession>
<keyword evidence="2" id="KW-1185">Reference proteome</keyword>
<dbReference type="Proteomes" id="UP000692954">
    <property type="component" value="Unassembled WGS sequence"/>
</dbReference>
<comment type="caution">
    <text evidence="1">The sequence shown here is derived from an EMBL/GenBank/DDBJ whole genome shotgun (WGS) entry which is preliminary data.</text>
</comment>
<dbReference type="AlphaFoldDB" id="A0A8S1P378"/>
<name>A0A8S1P378_9CILI</name>
<evidence type="ECO:0000313" key="2">
    <source>
        <dbReference type="Proteomes" id="UP000692954"/>
    </source>
</evidence>